<name>A0A4S2MY26_9PEZI</name>
<dbReference type="EMBL" id="ML220119">
    <property type="protein sequence ID" value="TGZ81506.1"/>
    <property type="molecule type" value="Genomic_DNA"/>
</dbReference>
<sequence length="558" mass="62605">MAATTSSDSESVLDLDTDDPNALFTSETERTLSATELATRLRFSASLQSIVDDPEFLKSIEYHTLNPIKRAVNPGITVPGIGSRPVAATGILETLKGLFRGTSAKQQQQQSQTQSRYDGDVVPLPLNEATGKDLAGMMKPMMKEDPTSWYLEADEFSLHEFADWKEQLEEVKKEACEKLGLLRYQVVDLVKAVPRYLMLHIGEGEGDEHTLWNDTFASKNSGNGTFAVLRFILPSTRTDGEEEWIVGDDSATENCGDGEDSQFSVYYAAHFSDVSYHTKNLLGVRLELVYLLQYNENFEDTMPLTPTVQQRIIDTMNGWDNRIPWSACTLMHRPQEPQEQAIEVGTLGPADLRKLRLLYRLSKKWRYQCFVANVTITKKMPVAEEGVATTEVSLGRLSNLEGVLLEPPASISTDLLVPITGINDLELKDRTRERAGRTYRYYQYCRVVAFLWPTKFHGRHVEPLAAGDAFLKDWLIERRLNFVDGSKISFVDKVDKAEFSSIALSLCQRGSDMKPFCLDAALRIKDPVLYEAALPGTRTVDLIKRGVDSLGFKAMSPM</sequence>
<proteinExistence type="predicted"/>
<protein>
    <submittedName>
        <fullName evidence="2">Uncharacterized protein</fullName>
    </submittedName>
</protein>
<dbReference type="AlphaFoldDB" id="A0A4S2MY26"/>
<evidence type="ECO:0000313" key="2">
    <source>
        <dbReference type="EMBL" id="TGZ81506.1"/>
    </source>
</evidence>
<accession>A0A4S2MY26</accession>
<feature type="compositionally biased region" description="Low complexity" evidence="1">
    <location>
        <begin position="106"/>
        <end position="115"/>
    </location>
</feature>
<reference evidence="2 3" key="1">
    <citation type="submission" date="2019-04" db="EMBL/GenBank/DDBJ databases">
        <title>Comparative genomics and transcriptomics to analyze fruiting body development in filamentous ascomycetes.</title>
        <authorList>
            <consortium name="DOE Joint Genome Institute"/>
            <person name="Lutkenhaus R."/>
            <person name="Traeger S."/>
            <person name="Breuer J."/>
            <person name="Kuo A."/>
            <person name="Lipzen A."/>
            <person name="Pangilinan J."/>
            <person name="Dilworth D."/>
            <person name="Sandor L."/>
            <person name="Poggeler S."/>
            <person name="Barry K."/>
            <person name="Grigoriev I.V."/>
            <person name="Nowrousian M."/>
        </authorList>
    </citation>
    <scope>NUCLEOTIDE SEQUENCE [LARGE SCALE GENOMIC DNA]</scope>
    <source>
        <strain evidence="2 3">CBS 389.68</strain>
    </source>
</reference>
<dbReference type="Proteomes" id="UP000298138">
    <property type="component" value="Unassembled WGS sequence"/>
</dbReference>
<dbReference type="InParanoid" id="A0A4S2MY26"/>
<organism evidence="2 3">
    <name type="scientific">Ascodesmis nigricans</name>
    <dbReference type="NCBI Taxonomy" id="341454"/>
    <lineage>
        <taxon>Eukaryota</taxon>
        <taxon>Fungi</taxon>
        <taxon>Dikarya</taxon>
        <taxon>Ascomycota</taxon>
        <taxon>Pezizomycotina</taxon>
        <taxon>Pezizomycetes</taxon>
        <taxon>Pezizales</taxon>
        <taxon>Ascodesmidaceae</taxon>
        <taxon>Ascodesmis</taxon>
    </lineage>
</organism>
<keyword evidence="3" id="KW-1185">Reference proteome</keyword>
<evidence type="ECO:0000256" key="1">
    <source>
        <dbReference type="SAM" id="MobiDB-lite"/>
    </source>
</evidence>
<feature type="region of interest" description="Disordered" evidence="1">
    <location>
        <begin position="102"/>
        <end position="122"/>
    </location>
</feature>
<feature type="region of interest" description="Disordered" evidence="1">
    <location>
        <begin position="1"/>
        <end position="22"/>
    </location>
</feature>
<feature type="compositionally biased region" description="Polar residues" evidence="1">
    <location>
        <begin position="1"/>
        <end position="10"/>
    </location>
</feature>
<gene>
    <name evidence="2" type="ORF">EX30DRAFT_264849</name>
</gene>
<evidence type="ECO:0000313" key="3">
    <source>
        <dbReference type="Proteomes" id="UP000298138"/>
    </source>
</evidence>